<evidence type="ECO:0000313" key="1">
    <source>
        <dbReference type="EMBL" id="CAF2157373.1"/>
    </source>
</evidence>
<sequence length="92" mass="11122">MMAASQISLYQLKLGRCTRTVVTSLLRFWESRNMMKTGELMGVDMLLLDDQVRMKKEITDWRRVYRWKKETSELRKEVDLTQFLLEDIMRMV</sequence>
<name>A0A816YDF5_BRANA</name>
<reference evidence="1" key="1">
    <citation type="submission" date="2021-01" db="EMBL/GenBank/DDBJ databases">
        <authorList>
            <consortium name="Genoscope - CEA"/>
            <person name="William W."/>
        </authorList>
    </citation>
    <scope>NUCLEOTIDE SEQUENCE</scope>
</reference>
<gene>
    <name evidence="1" type="ORF">DARMORV10_A07P03280.1</name>
</gene>
<protein>
    <submittedName>
        <fullName evidence="1">(rape) hypothetical protein</fullName>
    </submittedName>
</protein>
<dbReference type="AlphaFoldDB" id="A0A816YDF5"/>
<organism evidence="1">
    <name type="scientific">Brassica napus</name>
    <name type="common">Rape</name>
    <dbReference type="NCBI Taxonomy" id="3708"/>
    <lineage>
        <taxon>Eukaryota</taxon>
        <taxon>Viridiplantae</taxon>
        <taxon>Streptophyta</taxon>
        <taxon>Embryophyta</taxon>
        <taxon>Tracheophyta</taxon>
        <taxon>Spermatophyta</taxon>
        <taxon>Magnoliopsida</taxon>
        <taxon>eudicotyledons</taxon>
        <taxon>Gunneridae</taxon>
        <taxon>Pentapetalae</taxon>
        <taxon>rosids</taxon>
        <taxon>malvids</taxon>
        <taxon>Brassicales</taxon>
        <taxon>Brassicaceae</taxon>
        <taxon>Brassiceae</taxon>
        <taxon>Brassica</taxon>
    </lineage>
</organism>
<dbReference type="Proteomes" id="UP001295469">
    <property type="component" value="Chromosome A07"/>
</dbReference>
<accession>A0A816YDF5</accession>
<dbReference type="EMBL" id="HG994361">
    <property type="protein sequence ID" value="CAF2157373.1"/>
    <property type="molecule type" value="Genomic_DNA"/>
</dbReference>
<proteinExistence type="predicted"/>